<keyword evidence="4" id="KW-1185">Reference proteome</keyword>
<comment type="caution">
    <text evidence="3">The sequence shown here is derived from an EMBL/GenBank/DDBJ whole genome shotgun (WGS) entry which is preliminary data.</text>
</comment>
<dbReference type="EMBL" id="QUAJ01000014">
    <property type="protein sequence ID" value="REI40989.1"/>
    <property type="molecule type" value="Genomic_DNA"/>
</dbReference>
<keyword evidence="1" id="KW-0704">Schiff base</keyword>
<dbReference type="Gene3D" id="3.20.20.70">
    <property type="entry name" value="Aldolase class I"/>
    <property type="match status" value="1"/>
</dbReference>
<evidence type="ECO:0000256" key="2">
    <source>
        <dbReference type="SAM" id="Coils"/>
    </source>
</evidence>
<proteinExistence type="predicted"/>
<dbReference type="SUPFAM" id="SSF51569">
    <property type="entry name" value="Aldolase"/>
    <property type="match status" value="1"/>
</dbReference>
<keyword evidence="2" id="KW-0175">Coiled coil</keyword>
<dbReference type="PANTHER" id="PTHR10683">
    <property type="entry name" value="TRANSALDOLASE"/>
    <property type="match status" value="1"/>
</dbReference>
<name>A0ABX9KGH2_9FUSO</name>
<dbReference type="InterPro" id="IPR013785">
    <property type="entry name" value="Aldolase_TIM"/>
</dbReference>
<protein>
    <submittedName>
        <fullName evidence="3">Transaldolase</fullName>
    </submittedName>
</protein>
<evidence type="ECO:0000313" key="4">
    <source>
        <dbReference type="Proteomes" id="UP000263486"/>
    </source>
</evidence>
<organism evidence="3 4">
    <name type="scientific">Psychrilyobacter piezotolerans</name>
    <dbReference type="NCBI Taxonomy" id="2293438"/>
    <lineage>
        <taxon>Bacteria</taxon>
        <taxon>Fusobacteriati</taxon>
        <taxon>Fusobacteriota</taxon>
        <taxon>Fusobacteriia</taxon>
        <taxon>Fusobacteriales</taxon>
        <taxon>Fusobacteriaceae</taxon>
        <taxon>Psychrilyobacter</taxon>
    </lineage>
</organism>
<evidence type="ECO:0000313" key="3">
    <source>
        <dbReference type="EMBL" id="REI40989.1"/>
    </source>
</evidence>
<evidence type="ECO:0000256" key="1">
    <source>
        <dbReference type="ARBA" id="ARBA00023270"/>
    </source>
</evidence>
<dbReference type="InterPro" id="IPR001585">
    <property type="entry name" value="TAL/FSA"/>
</dbReference>
<gene>
    <name evidence="3" type="ORF">DYH56_08890</name>
</gene>
<dbReference type="Pfam" id="PF00923">
    <property type="entry name" value="TAL_FSA"/>
    <property type="match status" value="1"/>
</dbReference>
<dbReference type="Proteomes" id="UP000263486">
    <property type="component" value="Unassembled WGS sequence"/>
</dbReference>
<reference evidence="3 4" key="1">
    <citation type="submission" date="2018-08" db="EMBL/GenBank/DDBJ databases">
        <title>Draft genome sequence of Psychrilyobacter sp. strain SD5 isolated from Black Sea water.</title>
        <authorList>
            <person name="Yadav S."/>
            <person name="Villanueva L."/>
            <person name="Damste J.S.S."/>
        </authorList>
    </citation>
    <scope>NUCLEOTIDE SEQUENCE [LARGE SCALE GENOMIC DNA]</scope>
    <source>
        <strain evidence="3 4">SD5</strain>
    </source>
</reference>
<sequence length="346" mass="39205">MALTTKTDYWNDSCSIDELSYAIENGAVGATTNPVIVKNVLKAELENYENQVKELIANNPEATEDEIAWVLIENMAVEGAKLLKPVFDPETGRGRISIQTNTKYYRNSELLTEQALHFNDLAENIQVKIPATSAGIRAFEEATYRGVSINATVSFTVPQAIAVAEAVERGLNRREEDGLDNSHINPVCTIMVGRVDDWLKDVANRDHIITNPEYLEWAGVAVMKNAYNIFQERGYKTKLLAAAYRNHHQWSQFIGGDILETIPYKWQKRFNSSNIEVKDRIGDSVAPEIIDELLYKFDDFKKAYLPEGMEEKEFDNYGAVTKTLLQFSEGYDELVSIIRGYMLIVR</sequence>
<accession>A0ABX9KGH2</accession>
<feature type="coiled-coil region" evidence="2">
    <location>
        <begin position="38"/>
        <end position="65"/>
    </location>
</feature>